<keyword evidence="1" id="KW-0812">Transmembrane</keyword>
<keyword evidence="1" id="KW-1133">Transmembrane helix</keyword>
<evidence type="ECO:0000313" key="2">
    <source>
        <dbReference type="EMBL" id="TCS96684.1"/>
    </source>
</evidence>
<keyword evidence="3" id="KW-1185">Reference proteome</keyword>
<gene>
    <name evidence="2" type="ORF">EDD58_101320</name>
</gene>
<dbReference type="EMBL" id="SMAG01000001">
    <property type="protein sequence ID" value="TCS96684.1"/>
    <property type="molecule type" value="Genomic_DNA"/>
</dbReference>
<accession>A0A4R3LEB6</accession>
<dbReference type="OrthoDB" id="2425792at2"/>
<evidence type="ECO:0000256" key="1">
    <source>
        <dbReference type="SAM" id="Phobius"/>
    </source>
</evidence>
<dbReference type="Proteomes" id="UP000294937">
    <property type="component" value="Unassembled WGS sequence"/>
</dbReference>
<dbReference type="RefSeq" id="WP_131923077.1">
    <property type="nucleotide sequence ID" value="NZ_SMAG01000001.1"/>
</dbReference>
<organism evidence="2 3">
    <name type="scientific">Hazenella coriacea</name>
    <dbReference type="NCBI Taxonomy" id="1179467"/>
    <lineage>
        <taxon>Bacteria</taxon>
        <taxon>Bacillati</taxon>
        <taxon>Bacillota</taxon>
        <taxon>Bacilli</taxon>
        <taxon>Bacillales</taxon>
        <taxon>Thermoactinomycetaceae</taxon>
        <taxon>Hazenella</taxon>
    </lineage>
</organism>
<comment type="caution">
    <text evidence="2">The sequence shown here is derived from an EMBL/GenBank/DDBJ whole genome shotgun (WGS) entry which is preliminary data.</text>
</comment>
<feature type="transmembrane region" description="Helical" evidence="1">
    <location>
        <begin position="39"/>
        <end position="59"/>
    </location>
</feature>
<reference evidence="2 3" key="1">
    <citation type="submission" date="2019-03" db="EMBL/GenBank/DDBJ databases">
        <title>Genomic Encyclopedia of Type Strains, Phase IV (KMG-IV): sequencing the most valuable type-strain genomes for metagenomic binning, comparative biology and taxonomic classification.</title>
        <authorList>
            <person name="Goeker M."/>
        </authorList>
    </citation>
    <scope>NUCLEOTIDE SEQUENCE [LARGE SCALE GENOMIC DNA]</scope>
    <source>
        <strain evidence="2 3">DSM 45707</strain>
    </source>
</reference>
<evidence type="ECO:0000313" key="3">
    <source>
        <dbReference type="Proteomes" id="UP000294937"/>
    </source>
</evidence>
<protein>
    <submittedName>
        <fullName evidence="2">Uncharacterized protein</fullName>
    </submittedName>
</protein>
<keyword evidence="1" id="KW-0472">Membrane</keyword>
<feature type="transmembrane region" description="Helical" evidence="1">
    <location>
        <begin position="66"/>
        <end position="87"/>
    </location>
</feature>
<sequence>MKYRVPLILSIFSSVLVLLFLVFQWSIVDIITPFLMIPLWMVLSGFFILVTVIALIVLFKSKNWKPIAVQAITISLWLFFPFNQIILDLDFKMNKSEREKVIKMVENQTIKPNVSYNPSLIRLPKEYQHLSKGGGEIVLEKNGNDYYIFFYTFRGLIDNFSGFVYSPNDKEPNPDDFGVDFIEVDKLDKNWYFISAT</sequence>
<name>A0A4R3LEB6_9BACL</name>
<proteinExistence type="predicted"/>
<feature type="transmembrane region" description="Helical" evidence="1">
    <location>
        <begin position="7"/>
        <end position="27"/>
    </location>
</feature>
<dbReference type="AlphaFoldDB" id="A0A4R3LEB6"/>